<feature type="transmembrane region" description="Helical" evidence="7">
    <location>
        <begin position="219"/>
        <end position="240"/>
    </location>
</feature>
<dbReference type="PANTHER" id="PTHR30477:SF0">
    <property type="entry name" value="METAL TRANSPORT SYSTEM MEMBRANE PROTEIN TM_0125-RELATED"/>
    <property type="match status" value="1"/>
</dbReference>
<name>A0A1F6P7E5_9BACT</name>
<comment type="subcellular location">
    <subcellularLocation>
        <location evidence="6">Cell membrane</location>
        <topology evidence="6">Multi-pass membrane protein</topology>
    </subcellularLocation>
    <subcellularLocation>
        <location evidence="1">Membrane</location>
        <topology evidence="1">Multi-pass membrane protein</topology>
    </subcellularLocation>
</comment>
<feature type="transmembrane region" description="Helical" evidence="7">
    <location>
        <begin position="85"/>
        <end position="106"/>
    </location>
</feature>
<evidence type="ECO:0000256" key="4">
    <source>
        <dbReference type="ARBA" id="ARBA00022989"/>
    </source>
</evidence>
<dbReference type="STRING" id="1798705.A2563_00690"/>
<dbReference type="Gene3D" id="1.10.3470.10">
    <property type="entry name" value="ABC transporter involved in vitamin B12 uptake, BtuC"/>
    <property type="match status" value="1"/>
</dbReference>
<keyword evidence="5 7" id="KW-0472">Membrane</keyword>
<dbReference type="GO" id="GO:0043190">
    <property type="term" value="C:ATP-binding cassette (ABC) transporter complex"/>
    <property type="evidence" value="ECO:0007669"/>
    <property type="project" value="InterPro"/>
</dbReference>
<dbReference type="Pfam" id="PF00950">
    <property type="entry name" value="ABC-3"/>
    <property type="match status" value="1"/>
</dbReference>
<feature type="transmembrane region" description="Helical" evidence="7">
    <location>
        <begin position="175"/>
        <end position="207"/>
    </location>
</feature>
<evidence type="ECO:0000256" key="3">
    <source>
        <dbReference type="ARBA" id="ARBA00022692"/>
    </source>
</evidence>
<dbReference type="SUPFAM" id="SSF81345">
    <property type="entry name" value="ABC transporter involved in vitamin B12 uptake, BtuC"/>
    <property type="match status" value="1"/>
</dbReference>
<evidence type="ECO:0000256" key="7">
    <source>
        <dbReference type="SAM" id="Phobius"/>
    </source>
</evidence>
<dbReference type="PANTHER" id="PTHR30477">
    <property type="entry name" value="ABC-TRANSPORTER METAL-BINDING PROTEIN"/>
    <property type="match status" value="1"/>
</dbReference>
<gene>
    <name evidence="8" type="ORF">A2563_00690</name>
</gene>
<dbReference type="GO" id="GO:0055085">
    <property type="term" value="P:transmembrane transport"/>
    <property type="evidence" value="ECO:0007669"/>
    <property type="project" value="InterPro"/>
</dbReference>
<dbReference type="InterPro" id="IPR001626">
    <property type="entry name" value="ABC_TroCD"/>
</dbReference>
<protein>
    <submittedName>
        <fullName evidence="8">Metal ABC transporter permease</fullName>
    </submittedName>
</protein>
<feature type="transmembrane region" description="Helical" evidence="7">
    <location>
        <begin position="137"/>
        <end position="155"/>
    </location>
</feature>
<evidence type="ECO:0000313" key="8">
    <source>
        <dbReference type="EMBL" id="OGH92092.1"/>
    </source>
</evidence>
<dbReference type="InterPro" id="IPR037294">
    <property type="entry name" value="ABC_BtuC-like"/>
</dbReference>
<keyword evidence="4 7" id="KW-1133">Transmembrane helix</keyword>
<proteinExistence type="inferred from homology"/>
<feature type="transmembrane region" description="Helical" evidence="7">
    <location>
        <begin position="12"/>
        <end position="33"/>
    </location>
</feature>
<evidence type="ECO:0000256" key="5">
    <source>
        <dbReference type="ARBA" id="ARBA00023136"/>
    </source>
</evidence>
<dbReference type="Proteomes" id="UP000176634">
    <property type="component" value="Unassembled WGS sequence"/>
</dbReference>
<feature type="transmembrane region" description="Helical" evidence="7">
    <location>
        <begin position="45"/>
        <end position="73"/>
    </location>
</feature>
<evidence type="ECO:0000256" key="1">
    <source>
        <dbReference type="ARBA" id="ARBA00004141"/>
    </source>
</evidence>
<accession>A0A1F6P7E5</accession>
<comment type="caution">
    <text evidence="8">The sequence shown here is derived from an EMBL/GenBank/DDBJ whole genome shotgun (WGS) entry which is preliminary data.</text>
</comment>
<keyword evidence="3 6" id="KW-0812">Transmembrane</keyword>
<sequence length="266" mass="28524">MLEIFQYDFMLRAFVAGFIISILAPSIGIFLVVKRYSLLTDTLSHVSLVGVALGLLAGINPIITAIGVSVVAALGMEKLRHAKKIFGESILTLFLSGGLALSLIIFGLSRGLNVNIFTYLFGSITTVSAGDLRLMGGFGFVIIIIIYTLFKRFFITAYDEELAQANGLPIKFLNLTLMILAAVTISISMRIVGALLVGALMVIPVLAATQFGKSFLKTFFYSVGISILSVTTGLFASFYLNLPTGATIVMSALILFVISLAINKKS</sequence>
<evidence type="ECO:0000256" key="2">
    <source>
        <dbReference type="ARBA" id="ARBA00008034"/>
    </source>
</evidence>
<evidence type="ECO:0000313" key="9">
    <source>
        <dbReference type="Proteomes" id="UP000176634"/>
    </source>
</evidence>
<dbReference type="GO" id="GO:0010043">
    <property type="term" value="P:response to zinc ion"/>
    <property type="evidence" value="ECO:0007669"/>
    <property type="project" value="TreeGrafter"/>
</dbReference>
<keyword evidence="6" id="KW-0813">Transport</keyword>
<organism evidence="8 9">
    <name type="scientific">Candidatus Magasanikbacteria bacterium RIFOXYD1_FULL_40_23</name>
    <dbReference type="NCBI Taxonomy" id="1798705"/>
    <lineage>
        <taxon>Bacteria</taxon>
        <taxon>Candidatus Magasanikiibacteriota</taxon>
    </lineage>
</organism>
<dbReference type="EMBL" id="MFRA01000008">
    <property type="protein sequence ID" value="OGH92092.1"/>
    <property type="molecule type" value="Genomic_DNA"/>
</dbReference>
<dbReference type="AlphaFoldDB" id="A0A1F6P7E5"/>
<reference evidence="8 9" key="1">
    <citation type="journal article" date="2016" name="Nat. Commun.">
        <title>Thousands of microbial genomes shed light on interconnected biogeochemical processes in an aquifer system.</title>
        <authorList>
            <person name="Anantharaman K."/>
            <person name="Brown C.T."/>
            <person name="Hug L.A."/>
            <person name="Sharon I."/>
            <person name="Castelle C.J."/>
            <person name="Probst A.J."/>
            <person name="Thomas B.C."/>
            <person name="Singh A."/>
            <person name="Wilkins M.J."/>
            <person name="Karaoz U."/>
            <person name="Brodie E.L."/>
            <person name="Williams K.H."/>
            <person name="Hubbard S.S."/>
            <person name="Banfield J.F."/>
        </authorList>
    </citation>
    <scope>NUCLEOTIDE SEQUENCE [LARGE SCALE GENOMIC DNA]</scope>
</reference>
<evidence type="ECO:0000256" key="6">
    <source>
        <dbReference type="RuleBase" id="RU003943"/>
    </source>
</evidence>
<feature type="transmembrane region" description="Helical" evidence="7">
    <location>
        <begin position="246"/>
        <end position="263"/>
    </location>
</feature>
<comment type="similarity">
    <text evidence="2 6">Belongs to the ABC-3 integral membrane protein family.</text>
</comment>